<evidence type="ECO:0000256" key="4">
    <source>
        <dbReference type="ARBA" id="ARBA00022741"/>
    </source>
</evidence>
<reference evidence="9" key="2">
    <citation type="submission" date="2018-10" db="UniProtKB">
        <authorList>
            <consortium name="EnsemblPlants"/>
        </authorList>
    </citation>
    <scope>IDENTIFICATION</scope>
</reference>
<feature type="region of interest" description="Disordered" evidence="6">
    <location>
        <begin position="434"/>
        <end position="468"/>
    </location>
</feature>
<dbReference type="STRING" id="4565.A0A3B6NIH8"/>
<evidence type="ECO:0000259" key="7">
    <source>
        <dbReference type="Pfam" id="PF00931"/>
    </source>
</evidence>
<feature type="compositionally biased region" description="Acidic residues" evidence="6">
    <location>
        <begin position="434"/>
        <end position="447"/>
    </location>
</feature>
<sequence>MADFALGLTKTAVEGTLSRVKSAIEEEARLKEKVHHDLVFITAEFQMMQSFLNVANKERAKNEVVRTWVRQLRDLAFDVEDCVEFVVHLDNKSTWWWRMVPSCVVPQRHRHLDEAAAEIKLLKARVEDVSQRNTRYNLISDSGSHAKTITVQVEHSAPANPSPSTAFPLLWEVWEAAGRTRNIHNLQDLITRESTAGDLGATSIFRKAYCDRKVMEKFKIRVWIKLMHPFNREEFLKSLLIQLCTSSHQATVGMEDFRTRMKAAAPVTQGDLIKAEQIMEGNRYLVFLEEVSTLVEWDAIKMYLPDSKNGSRIVMSAHDLGVALMCTGEPYEVSQLRHFSHGQSICAFFKTVSSCRRRDRDELKRLIRQGGVISVHGRTQRKLNIVKELYRCIKHNYQEQYLDLSFETYRWVNVSNPLNRMDFPRCLPVDFDDTDDDDDDDSDDNDSDGIQAKEVVSADQDDSGGPQANEVAAVDSDLIEGCCKTLHEKDCLVVIDGLQSTEDWDWIKGTFLSQPIKGCIVVITNEERVAKHCVDDEEDRAINSEYLEDEGRRKKKARDWTKKFGVDEELSLERNGHVTAVWGIAGIGKSAFVRNTYYNRILGYLDSQYVGEMFSYYSWVDVPHPFNLIEFSWRLLLDFYSDDLQAKEAAAISIIEGQDPIQRCRKILTEEECLVVIDGLQSKDEWD</sequence>
<feature type="domain" description="NB-ARC" evidence="7">
    <location>
        <begin position="197"/>
        <end position="344"/>
    </location>
</feature>
<dbReference type="InterPro" id="IPR041118">
    <property type="entry name" value="Rx_N"/>
</dbReference>
<dbReference type="Gramene" id="TraesNOR6A03G03266520.1">
    <property type="protein sequence ID" value="TraesNOR6A03G03266520.1"/>
    <property type="gene ID" value="TraesNOR6A03G03266520"/>
</dbReference>
<dbReference type="SUPFAM" id="SSF52540">
    <property type="entry name" value="P-loop containing nucleoside triphosphate hydrolases"/>
    <property type="match status" value="3"/>
</dbReference>
<comment type="similarity">
    <text evidence="1">Belongs to the disease resistance NB-LRR family.</text>
</comment>
<evidence type="ECO:0000256" key="1">
    <source>
        <dbReference type="ARBA" id="ARBA00008894"/>
    </source>
</evidence>
<proteinExistence type="inferred from homology"/>
<dbReference type="InterPro" id="IPR038005">
    <property type="entry name" value="RX-like_CC"/>
</dbReference>
<evidence type="ECO:0000313" key="9">
    <source>
        <dbReference type="EnsemblPlants" id="TraesCS6A02G007100.1"/>
    </source>
</evidence>
<evidence type="ECO:0000256" key="6">
    <source>
        <dbReference type="SAM" id="MobiDB-lite"/>
    </source>
</evidence>
<organism evidence="9">
    <name type="scientific">Triticum aestivum</name>
    <name type="common">Wheat</name>
    <dbReference type="NCBI Taxonomy" id="4565"/>
    <lineage>
        <taxon>Eukaryota</taxon>
        <taxon>Viridiplantae</taxon>
        <taxon>Streptophyta</taxon>
        <taxon>Embryophyta</taxon>
        <taxon>Tracheophyta</taxon>
        <taxon>Spermatophyta</taxon>
        <taxon>Magnoliopsida</taxon>
        <taxon>Liliopsida</taxon>
        <taxon>Poales</taxon>
        <taxon>Poaceae</taxon>
        <taxon>BOP clade</taxon>
        <taxon>Pooideae</taxon>
        <taxon>Triticodae</taxon>
        <taxon>Triticeae</taxon>
        <taxon>Triticinae</taxon>
        <taxon>Triticum</taxon>
    </lineage>
</organism>
<dbReference type="Gene3D" id="3.40.50.300">
    <property type="entry name" value="P-loop containing nucleotide triphosphate hydrolases"/>
    <property type="match status" value="2"/>
</dbReference>
<accession>A0A3B6NIH8</accession>
<dbReference type="Gene3D" id="1.20.5.4130">
    <property type="match status" value="1"/>
</dbReference>
<dbReference type="PANTHER" id="PTHR19338">
    <property type="entry name" value="TRANSLOCASE OF INNER MITOCHONDRIAL MEMBRANE 13 HOMOLOG"/>
    <property type="match status" value="1"/>
</dbReference>
<feature type="domain" description="Disease resistance N-terminal" evidence="8">
    <location>
        <begin position="12"/>
        <end position="92"/>
    </location>
</feature>
<dbReference type="EnsemblPlants" id="TraesCS6A02G007100.1">
    <property type="protein sequence ID" value="TraesCS6A02G007100.1"/>
    <property type="gene ID" value="TraesCS6A02G007100"/>
</dbReference>
<name>A0A3B6NIH8_WHEAT</name>
<dbReference type="InterPro" id="IPR027417">
    <property type="entry name" value="P-loop_NTPase"/>
</dbReference>
<dbReference type="Pfam" id="PF00931">
    <property type="entry name" value="NB-ARC"/>
    <property type="match status" value="1"/>
</dbReference>
<dbReference type="GO" id="GO:0043531">
    <property type="term" value="F:ADP binding"/>
    <property type="evidence" value="ECO:0007669"/>
    <property type="project" value="InterPro"/>
</dbReference>
<keyword evidence="3" id="KW-0677">Repeat</keyword>
<dbReference type="AlphaFoldDB" id="A0A3B6NIH8"/>
<evidence type="ECO:0000313" key="10">
    <source>
        <dbReference type="Proteomes" id="UP000019116"/>
    </source>
</evidence>
<keyword evidence="4" id="KW-0547">Nucleotide-binding</keyword>
<evidence type="ECO:0008006" key="11">
    <source>
        <dbReference type="Google" id="ProtNLM"/>
    </source>
</evidence>
<evidence type="ECO:0000256" key="5">
    <source>
        <dbReference type="ARBA" id="ARBA00022821"/>
    </source>
</evidence>
<dbReference type="OMA" id="MFSYYSW"/>
<reference evidence="9" key="1">
    <citation type="submission" date="2018-08" db="EMBL/GenBank/DDBJ databases">
        <authorList>
            <person name="Rossello M."/>
        </authorList>
    </citation>
    <scope>NUCLEOTIDE SEQUENCE [LARGE SCALE GENOMIC DNA]</scope>
    <source>
        <strain evidence="9">cv. Chinese Spring</strain>
    </source>
</reference>
<dbReference type="Pfam" id="PF18052">
    <property type="entry name" value="Rx_N"/>
    <property type="match status" value="1"/>
</dbReference>
<dbReference type="Gramene" id="TraesCS6A03G0014100.1">
    <property type="protein sequence ID" value="TraesCS6A03G0014100.1.CDS"/>
    <property type="gene ID" value="TraesCS6A03G0014100"/>
</dbReference>
<dbReference type="Gramene" id="TraesROB_scaffold_009919_01G000200.1">
    <property type="protein sequence ID" value="TraesROB_scaffold_009919_01G000200.1"/>
    <property type="gene ID" value="TraesROB_scaffold_009919_01G000200"/>
</dbReference>
<keyword evidence="5" id="KW-0611">Plant defense</keyword>
<evidence type="ECO:0000256" key="2">
    <source>
        <dbReference type="ARBA" id="ARBA00022614"/>
    </source>
</evidence>
<keyword evidence="10" id="KW-1185">Reference proteome</keyword>
<keyword evidence="2" id="KW-0433">Leucine-rich repeat</keyword>
<dbReference type="GO" id="GO:0006952">
    <property type="term" value="P:defense response"/>
    <property type="evidence" value="ECO:0007669"/>
    <property type="project" value="UniProtKB-KW"/>
</dbReference>
<dbReference type="Gramene" id="TraesCS6A02G007100.1">
    <property type="protein sequence ID" value="TraesCS6A02G007100.1"/>
    <property type="gene ID" value="TraesCS6A02G007100"/>
</dbReference>
<evidence type="ECO:0000259" key="8">
    <source>
        <dbReference type="Pfam" id="PF18052"/>
    </source>
</evidence>
<dbReference type="PANTHER" id="PTHR19338:SF58">
    <property type="entry name" value="OS09G0517100 PROTEIN"/>
    <property type="match status" value="1"/>
</dbReference>
<protein>
    <recommendedName>
        <fullName evidence="11">Rx N-terminal domain-containing protein</fullName>
    </recommendedName>
</protein>
<dbReference type="CDD" id="cd14798">
    <property type="entry name" value="RX-CC_like"/>
    <property type="match status" value="1"/>
</dbReference>
<evidence type="ECO:0000256" key="3">
    <source>
        <dbReference type="ARBA" id="ARBA00022737"/>
    </source>
</evidence>
<dbReference type="InterPro" id="IPR002182">
    <property type="entry name" value="NB-ARC"/>
</dbReference>
<dbReference type="Proteomes" id="UP000019116">
    <property type="component" value="Chromosome 6A"/>
</dbReference>